<feature type="domain" description="HNH nuclease" evidence="1">
    <location>
        <begin position="60"/>
        <end position="110"/>
    </location>
</feature>
<evidence type="ECO:0000313" key="2">
    <source>
        <dbReference type="EMBL" id="ASD51643.1"/>
    </source>
</evidence>
<dbReference type="InterPro" id="IPR003615">
    <property type="entry name" value="HNH_nuc"/>
</dbReference>
<dbReference type="InterPro" id="IPR044925">
    <property type="entry name" value="His-Me_finger_sf"/>
</dbReference>
<dbReference type="GO" id="GO:0003677">
    <property type="term" value="F:DNA binding"/>
    <property type="evidence" value="ECO:0007669"/>
    <property type="project" value="InterPro"/>
</dbReference>
<dbReference type="SUPFAM" id="SSF54060">
    <property type="entry name" value="His-Me finger endonucleases"/>
    <property type="match status" value="1"/>
</dbReference>
<sequence>MENLENEIWVDVKGYESLYQVSNLGRIKSLNYNKKKITKELKIQKNNKGYFFVYLCNKTKPKRFYIHRLVAIAFLNYNNLDKKFVIDHIDGNPSNNKLNNLQIITHRHNISKSLNFNHTNTGVQKRRNKYSVNVKLNNKNYYLGLFYTLEEAEYKYQKAIKDYESHGLYPNNVVNFYSKVKGVSYNINKCTWIAYDYANKKRIHIGTFNSEKEAIKAKLKYDKNYENTLL</sequence>
<dbReference type="InterPro" id="IPR010902">
    <property type="entry name" value="NUMOD4"/>
</dbReference>
<dbReference type="Pfam" id="PF13392">
    <property type="entry name" value="HNH_3"/>
    <property type="match status" value="1"/>
</dbReference>
<dbReference type="Proteomes" id="UP000222640">
    <property type="component" value="Segment"/>
</dbReference>
<evidence type="ECO:0000259" key="1">
    <source>
        <dbReference type="SMART" id="SM00507"/>
    </source>
</evidence>
<reference evidence="2 3" key="1">
    <citation type="submission" date="2017-04" db="EMBL/GenBank/DDBJ databases">
        <title>Long-term genomic coevolution of host-parasite interaction in the natural environment.</title>
        <authorList>
            <person name="Laanto E."/>
            <person name="Hoikkala V."/>
            <person name="Ravantti J."/>
            <person name="Sundberg L.-R."/>
        </authorList>
    </citation>
    <scope>NUCLEOTIDE SEQUENCE [LARGE SCALE GENOMIC DNA]</scope>
</reference>
<accession>A0A218M4T2</accession>
<dbReference type="Pfam" id="PF07463">
    <property type="entry name" value="NUMOD4"/>
    <property type="match status" value="1"/>
</dbReference>
<dbReference type="GO" id="GO:0016788">
    <property type="term" value="F:hydrolase activity, acting on ester bonds"/>
    <property type="evidence" value="ECO:0007669"/>
    <property type="project" value="InterPro"/>
</dbReference>
<evidence type="ECO:0000313" key="3">
    <source>
        <dbReference type="Proteomes" id="UP000222640"/>
    </source>
</evidence>
<dbReference type="SUPFAM" id="SSF54171">
    <property type="entry name" value="DNA-binding domain"/>
    <property type="match status" value="1"/>
</dbReference>
<dbReference type="SMART" id="SM00507">
    <property type="entry name" value="HNHc"/>
    <property type="match status" value="1"/>
</dbReference>
<organism evidence="2 3">
    <name type="scientific">Flavobacterium phage FCV-3</name>
    <dbReference type="NCBI Taxonomy" id="1983586"/>
    <lineage>
        <taxon>Viruses</taxon>
        <taxon>Duplodnaviria</taxon>
        <taxon>Heunggongvirae</taxon>
        <taxon>Uroviricota</taxon>
        <taxon>Caudoviricetes</taxon>
        <taxon>Ficleduovirus</taxon>
        <taxon>Ficleduovirus FCV1</taxon>
    </lineage>
</organism>
<dbReference type="InterPro" id="IPR016177">
    <property type="entry name" value="DNA-bd_dom_sf"/>
</dbReference>
<dbReference type="Gene3D" id="3.90.75.20">
    <property type="match status" value="1"/>
</dbReference>
<protein>
    <recommendedName>
        <fullName evidence="1">HNH nuclease domain-containing protein</fullName>
    </recommendedName>
</protein>
<proteinExistence type="predicted"/>
<name>A0A218M4T2_9CAUD</name>
<dbReference type="EMBL" id="KY951963">
    <property type="protein sequence ID" value="ASD51643.1"/>
    <property type="molecule type" value="Genomic_DNA"/>
</dbReference>